<sequence length="305" mass="34060">MGNTSSSSAAATKGQSWHHIRGRRRDRLFAPENINRAWTPSPGPSERDDEGLSLKRESELPTHESIIDNEDIEHIEDYLASGISSAPSGSEVNMDALPASPLEDMENTVPTLIRYEGPAERVFVTGTFTGWQRMYPLDKDPDNTWTAVLDLPKGTHRLIFVVDDEMRCSDQLPMATDSIGNFVNYLEVTEEPEAGDSRYEQYDFDAEMAEPDKEYCSEIPYIVTAPSEEIAHYDVDPPPLLPPQLDSSILNEASFSKEDTSVLPSPNHVVINHLATASIKHNILSVSTTVRYSKKFVTQMLYSPI</sequence>
<dbReference type="SUPFAM" id="SSF160219">
    <property type="entry name" value="AMPKBI-like"/>
    <property type="match status" value="1"/>
</dbReference>
<evidence type="ECO:0000256" key="4">
    <source>
        <dbReference type="SAM" id="MobiDB-lite"/>
    </source>
</evidence>
<dbReference type="Proteomes" id="UP000761534">
    <property type="component" value="Unassembled WGS sequence"/>
</dbReference>
<dbReference type="GO" id="GO:0031588">
    <property type="term" value="C:nucleotide-activated protein kinase complex"/>
    <property type="evidence" value="ECO:0007669"/>
    <property type="project" value="TreeGrafter"/>
</dbReference>
<dbReference type="OrthoDB" id="531008at2759"/>
<feature type="compositionally biased region" description="Basic residues" evidence="4">
    <location>
        <begin position="16"/>
        <end position="26"/>
    </location>
</feature>
<dbReference type="Gene3D" id="2.60.40.10">
    <property type="entry name" value="Immunoglobulins"/>
    <property type="match status" value="1"/>
</dbReference>
<comment type="caution">
    <text evidence="6">The sequence shown here is derived from an EMBL/GenBank/DDBJ whole genome shotgun (WGS) entry which is preliminary data.</text>
</comment>
<comment type="subcellular location">
    <subcellularLocation>
        <location evidence="1">Cytoplasm</location>
    </subcellularLocation>
</comment>
<accession>A0A642V2K3</accession>
<dbReference type="SUPFAM" id="SSF81296">
    <property type="entry name" value="E set domains"/>
    <property type="match status" value="1"/>
</dbReference>
<feature type="region of interest" description="Disordered" evidence="4">
    <location>
        <begin position="1"/>
        <end position="68"/>
    </location>
</feature>
<evidence type="ECO:0000256" key="1">
    <source>
        <dbReference type="ARBA" id="ARBA00004496"/>
    </source>
</evidence>
<comment type="similarity">
    <text evidence="2">Belongs to the 5'-AMP-activated protein kinase beta subunit family.</text>
</comment>
<dbReference type="PANTHER" id="PTHR10343:SF84">
    <property type="entry name" value="5'-AMP-ACTIVATED PROTEIN KINASE SUBUNIT BETA-1"/>
    <property type="match status" value="1"/>
</dbReference>
<dbReference type="PANTHER" id="PTHR10343">
    <property type="entry name" value="5'-AMP-ACTIVATED PROTEIN KINASE , BETA SUBUNIT"/>
    <property type="match status" value="1"/>
</dbReference>
<dbReference type="InterPro" id="IPR050827">
    <property type="entry name" value="CRP1_MDG1_kinase"/>
</dbReference>
<dbReference type="EMBL" id="SWFS01000334">
    <property type="protein sequence ID" value="KAA8909754.1"/>
    <property type="molecule type" value="Genomic_DNA"/>
</dbReference>
<feature type="compositionally biased region" description="Basic and acidic residues" evidence="4">
    <location>
        <begin position="50"/>
        <end position="66"/>
    </location>
</feature>
<gene>
    <name evidence="6" type="ORF">TRICI_004403</name>
</gene>
<keyword evidence="7" id="KW-1185">Reference proteome</keyword>
<dbReference type="FunFam" id="2.60.40.10:FF:000562">
    <property type="entry name" value="Snf1 kinase complex beta-subunit Gal83"/>
    <property type="match status" value="1"/>
</dbReference>
<dbReference type="Pfam" id="PF16561">
    <property type="entry name" value="AMPK1_CBM"/>
    <property type="match status" value="1"/>
</dbReference>
<dbReference type="InterPro" id="IPR006828">
    <property type="entry name" value="ASC_dom"/>
</dbReference>
<dbReference type="GO" id="GO:0001403">
    <property type="term" value="P:invasive growth in response to glucose limitation"/>
    <property type="evidence" value="ECO:0007669"/>
    <property type="project" value="UniProtKB-ARBA"/>
</dbReference>
<dbReference type="GO" id="GO:0140767">
    <property type="term" value="F:enzyme-substrate adaptor activity"/>
    <property type="evidence" value="ECO:0007669"/>
    <property type="project" value="UniProtKB-ARBA"/>
</dbReference>
<dbReference type="GO" id="GO:0005634">
    <property type="term" value="C:nucleus"/>
    <property type="evidence" value="ECO:0007669"/>
    <property type="project" value="TreeGrafter"/>
</dbReference>
<dbReference type="GO" id="GO:0005737">
    <property type="term" value="C:cytoplasm"/>
    <property type="evidence" value="ECO:0007669"/>
    <property type="project" value="UniProtKB-SubCell"/>
</dbReference>
<dbReference type="GO" id="GO:0007165">
    <property type="term" value="P:signal transduction"/>
    <property type="evidence" value="ECO:0007669"/>
    <property type="project" value="UniProtKB-ARBA"/>
</dbReference>
<dbReference type="Gene3D" id="6.20.250.60">
    <property type="match status" value="1"/>
</dbReference>
<evidence type="ECO:0000256" key="3">
    <source>
        <dbReference type="ARBA" id="ARBA00022490"/>
    </source>
</evidence>
<dbReference type="InterPro" id="IPR037256">
    <property type="entry name" value="ASC_dom_sf"/>
</dbReference>
<dbReference type="SMART" id="SM01010">
    <property type="entry name" value="AMPKBI"/>
    <property type="match status" value="1"/>
</dbReference>
<feature type="compositionally biased region" description="Polar residues" evidence="4">
    <location>
        <begin position="1"/>
        <end position="15"/>
    </location>
</feature>
<evidence type="ECO:0000256" key="2">
    <source>
        <dbReference type="ARBA" id="ARBA00010926"/>
    </source>
</evidence>
<feature type="domain" description="Association with the SNF1 complex (ASC)" evidence="5">
    <location>
        <begin position="208"/>
        <end position="305"/>
    </location>
</feature>
<organism evidence="6 7">
    <name type="scientific">Trichomonascus ciferrii</name>
    <dbReference type="NCBI Taxonomy" id="44093"/>
    <lineage>
        <taxon>Eukaryota</taxon>
        <taxon>Fungi</taxon>
        <taxon>Dikarya</taxon>
        <taxon>Ascomycota</taxon>
        <taxon>Saccharomycotina</taxon>
        <taxon>Dipodascomycetes</taxon>
        <taxon>Dipodascales</taxon>
        <taxon>Trichomonascaceae</taxon>
        <taxon>Trichomonascus</taxon>
        <taxon>Trichomonascus ciferrii complex</taxon>
    </lineage>
</organism>
<proteinExistence type="inferred from homology"/>
<protein>
    <recommendedName>
        <fullName evidence="5">Association with the SNF1 complex (ASC) domain-containing protein</fullName>
    </recommendedName>
</protein>
<dbReference type="Pfam" id="PF04739">
    <property type="entry name" value="AMPKBI"/>
    <property type="match status" value="1"/>
</dbReference>
<evidence type="ECO:0000313" key="7">
    <source>
        <dbReference type="Proteomes" id="UP000761534"/>
    </source>
</evidence>
<evidence type="ECO:0000313" key="6">
    <source>
        <dbReference type="EMBL" id="KAA8909754.1"/>
    </source>
</evidence>
<dbReference type="InterPro" id="IPR014756">
    <property type="entry name" value="Ig_E-set"/>
</dbReference>
<dbReference type="InterPro" id="IPR013783">
    <property type="entry name" value="Ig-like_fold"/>
</dbReference>
<evidence type="ECO:0000259" key="5">
    <source>
        <dbReference type="SMART" id="SM01010"/>
    </source>
</evidence>
<reference evidence="6" key="1">
    <citation type="journal article" date="2019" name="G3 (Bethesda)">
        <title>Genome Assemblies of Two Rare Opportunistic Yeast Pathogens: Diutina rugosa (syn. Candida rugosa) and Trichomonascus ciferrii (syn. Candida ciferrii).</title>
        <authorList>
            <person name="Mixao V."/>
            <person name="Saus E."/>
            <person name="Hansen A.P."/>
            <person name="Lass-Florl C."/>
            <person name="Gabaldon T."/>
        </authorList>
    </citation>
    <scope>NUCLEOTIDE SEQUENCE</scope>
    <source>
        <strain evidence="6">CBS 4856</strain>
    </source>
</reference>
<dbReference type="CDD" id="cd02859">
    <property type="entry name" value="E_set_AMPKbeta_like_N"/>
    <property type="match status" value="1"/>
</dbReference>
<dbReference type="GO" id="GO:0019901">
    <property type="term" value="F:protein kinase binding"/>
    <property type="evidence" value="ECO:0007669"/>
    <property type="project" value="TreeGrafter"/>
</dbReference>
<keyword evidence="3" id="KW-0963">Cytoplasm</keyword>
<dbReference type="VEuPathDB" id="FungiDB:TRICI_004403"/>
<dbReference type="InterPro" id="IPR032640">
    <property type="entry name" value="AMPK1_CBM"/>
</dbReference>
<dbReference type="AlphaFoldDB" id="A0A642V2K3"/>
<name>A0A642V2K3_9ASCO</name>